<name>A0ABT3N715_9BACT</name>
<dbReference type="Pfam" id="PF02518">
    <property type="entry name" value="HATPase_c"/>
    <property type="match status" value="1"/>
</dbReference>
<feature type="domain" description="Response regulatory" evidence="6">
    <location>
        <begin position="2"/>
        <end position="119"/>
    </location>
</feature>
<evidence type="ECO:0000313" key="8">
    <source>
        <dbReference type="Proteomes" id="UP001209681"/>
    </source>
</evidence>
<dbReference type="PROSITE" id="PS50110">
    <property type="entry name" value="RESPONSE_REGULATORY"/>
    <property type="match status" value="1"/>
</dbReference>
<dbReference type="Pfam" id="PF00072">
    <property type="entry name" value="Response_reg"/>
    <property type="match status" value="1"/>
</dbReference>
<accession>A0ABT3N715</accession>
<dbReference type="PRINTS" id="PR00344">
    <property type="entry name" value="BCTRLSENSOR"/>
</dbReference>
<comment type="catalytic activity">
    <reaction evidence="1">
        <text>ATP + protein L-histidine = ADP + protein N-phospho-L-histidine.</text>
        <dbReference type="EC" id="2.7.13.3"/>
    </reaction>
</comment>
<keyword evidence="3 4" id="KW-0597">Phosphoprotein</keyword>
<feature type="domain" description="Histidine kinase" evidence="5">
    <location>
        <begin position="150"/>
        <end position="394"/>
    </location>
</feature>
<dbReference type="CDD" id="cd00082">
    <property type="entry name" value="HisKA"/>
    <property type="match status" value="1"/>
</dbReference>
<organism evidence="7 8">
    <name type="scientific">Desulfobotulus pelophilus</name>
    <dbReference type="NCBI Taxonomy" id="2823377"/>
    <lineage>
        <taxon>Bacteria</taxon>
        <taxon>Pseudomonadati</taxon>
        <taxon>Thermodesulfobacteriota</taxon>
        <taxon>Desulfobacteria</taxon>
        <taxon>Desulfobacterales</taxon>
        <taxon>Desulfobacteraceae</taxon>
        <taxon>Desulfobotulus</taxon>
    </lineage>
</organism>
<evidence type="ECO:0000259" key="5">
    <source>
        <dbReference type="PROSITE" id="PS50109"/>
    </source>
</evidence>
<dbReference type="SMART" id="SM00387">
    <property type="entry name" value="HATPase_c"/>
    <property type="match status" value="1"/>
</dbReference>
<dbReference type="SUPFAM" id="SSF52172">
    <property type="entry name" value="CheY-like"/>
    <property type="match status" value="1"/>
</dbReference>
<dbReference type="PANTHER" id="PTHR43065">
    <property type="entry name" value="SENSOR HISTIDINE KINASE"/>
    <property type="match status" value="1"/>
</dbReference>
<dbReference type="InterPro" id="IPR004358">
    <property type="entry name" value="Sig_transdc_His_kin-like_C"/>
</dbReference>
<evidence type="ECO:0000256" key="2">
    <source>
        <dbReference type="ARBA" id="ARBA00012438"/>
    </source>
</evidence>
<dbReference type="Gene3D" id="3.30.565.10">
    <property type="entry name" value="Histidine kinase-like ATPase, C-terminal domain"/>
    <property type="match status" value="1"/>
</dbReference>
<dbReference type="PANTHER" id="PTHR43065:SF50">
    <property type="entry name" value="HISTIDINE KINASE"/>
    <property type="match status" value="1"/>
</dbReference>
<dbReference type="Gene3D" id="6.10.250.690">
    <property type="match status" value="1"/>
</dbReference>
<dbReference type="InterPro" id="IPR005467">
    <property type="entry name" value="His_kinase_dom"/>
</dbReference>
<dbReference type="CDD" id="cd17574">
    <property type="entry name" value="REC_OmpR"/>
    <property type="match status" value="1"/>
</dbReference>
<dbReference type="Gene3D" id="1.10.287.130">
    <property type="match status" value="1"/>
</dbReference>
<gene>
    <name evidence="7" type="ORF">OOT00_04505</name>
</gene>
<dbReference type="Gene3D" id="3.40.50.2300">
    <property type="match status" value="1"/>
</dbReference>
<evidence type="ECO:0000256" key="3">
    <source>
        <dbReference type="ARBA" id="ARBA00022553"/>
    </source>
</evidence>
<dbReference type="Proteomes" id="UP001209681">
    <property type="component" value="Unassembled WGS sequence"/>
</dbReference>
<dbReference type="InterPro" id="IPR003594">
    <property type="entry name" value="HATPase_dom"/>
</dbReference>
<dbReference type="SMART" id="SM00448">
    <property type="entry name" value="REC"/>
    <property type="match status" value="1"/>
</dbReference>
<dbReference type="InterPro" id="IPR001789">
    <property type="entry name" value="Sig_transdc_resp-reg_receiver"/>
</dbReference>
<dbReference type="SUPFAM" id="SSF47384">
    <property type="entry name" value="Homodimeric domain of signal transducing histidine kinase"/>
    <property type="match status" value="1"/>
</dbReference>
<proteinExistence type="predicted"/>
<feature type="modified residue" description="4-aspartylphosphate" evidence="4">
    <location>
        <position position="51"/>
    </location>
</feature>
<protein>
    <recommendedName>
        <fullName evidence="2">histidine kinase</fullName>
        <ecNumber evidence="2">2.7.13.3</ecNumber>
    </recommendedName>
</protein>
<dbReference type="InterPro" id="IPR011006">
    <property type="entry name" value="CheY-like_superfamily"/>
</dbReference>
<dbReference type="EMBL" id="JAPFPW010000003">
    <property type="protein sequence ID" value="MCW7753245.1"/>
    <property type="molecule type" value="Genomic_DNA"/>
</dbReference>
<dbReference type="PROSITE" id="PS50109">
    <property type="entry name" value="HIS_KIN"/>
    <property type="match status" value="1"/>
</dbReference>
<comment type="caution">
    <text evidence="7">The sequence shown here is derived from an EMBL/GenBank/DDBJ whole genome shotgun (WGS) entry which is preliminary data.</text>
</comment>
<dbReference type="EC" id="2.7.13.3" evidence="2"/>
<dbReference type="InterPro" id="IPR003661">
    <property type="entry name" value="HisK_dim/P_dom"/>
</dbReference>
<keyword evidence="8" id="KW-1185">Reference proteome</keyword>
<evidence type="ECO:0000259" key="6">
    <source>
        <dbReference type="PROSITE" id="PS50110"/>
    </source>
</evidence>
<sequence>MDIIVAEDHPVSAKLLEKILLRAGHNVYLAEDGEAAWDMLCKHQARMMLTDWMMPRLDGLSLCRRIRETPPSSSYVYLVLLTARDGTADILSGFEAGADDYIAKPVNPDELMARIRVGLRHLSMEDRHEKTLRRLMRSEKMASLGQLAAGMAHEINNPLSFLASNLTTLEQYSQKIYGFFQSHRSLTPSLPAENEFKDKIKSLEKQYDIAYILEDMEPLITESGEGIQRIHQIIEDLRIFTHPGSMQPEPVDIHQCITISLSMLAQKTGASIPVEKNLAELPPFSGFSNQLQQAFLNIALNGVQAMDYQGSLFIQTEASDSHILIRFQDTGTGIDPEILPKIFDPFFTTKPVGQGTGLGLHVAHTLVQSHGGHISVATASGKGSTFTIHLPLKEH</sequence>
<dbReference type="InterPro" id="IPR036890">
    <property type="entry name" value="HATPase_C_sf"/>
</dbReference>
<evidence type="ECO:0000256" key="4">
    <source>
        <dbReference type="PROSITE-ProRule" id="PRU00169"/>
    </source>
</evidence>
<evidence type="ECO:0000313" key="7">
    <source>
        <dbReference type="EMBL" id="MCW7753245.1"/>
    </source>
</evidence>
<dbReference type="InterPro" id="IPR036097">
    <property type="entry name" value="HisK_dim/P_sf"/>
</dbReference>
<dbReference type="SUPFAM" id="SSF55874">
    <property type="entry name" value="ATPase domain of HSP90 chaperone/DNA topoisomerase II/histidine kinase"/>
    <property type="match status" value="1"/>
</dbReference>
<reference evidence="7 8" key="1">
    <citation type="submission" date="2022-11" db="EMBL/GenBank/DDBJ databases">
        <title>Desulfobotulus tamanensis H1 sp. nov. - anaerobic, alkaliphilic, sulphate reducing bacterium isolated from terrestrial mud volcano.</title>
        <authorList>
            <person name="Frolova A."/>
            <person name="Merkel A.Y."/>
            <person name="Slobodkin A.I."/>
        </authorList>
    </citation>
    <scope>NUCLEOTIDE SEQUENCE [LARGE SCALE GENOMIC DNA]</scope>
    <source>
        <strain evidence="7 8">H1</strain>
    </source>
</reference>
<evidence type="ECO:0000256" key="1">
    <source>
        <dbReference type="ARBA" id="ARBA00000085"/>
    </source>
</evidence>
<dbReference type="RefSeq" id="WP_265424102.1">
    <property type="nucleotide sequence ID" value="NZ_JAPFPW010000003.1"/>
</dbReference>